<sequence>MKTSTVDILLSIGIPAGVKGFNYICDAMEIFDSDPYYADGKICALYHDIAQKHNTTSSRVERAMRHAFETALLKGAPEKVDYYLDQVNTQNSNLLRTLYIRIKQDQQRKVEEHQEPVCTSKNCAIRQQIYQEVIDHLAQELDLVIEKFSIAGI</sequence>
<dbReference type="Proteomes" id="UP000701680">
    <property type="component" value="Unassembled WGS sequence"/>
</dbReference>
<name>A0A850HKY6_9FIRM</name>
<reference evidence="4 5" key="1">
    <citation type="journal article" date="2020" name="Cell Host Microbe">
        <title>Functional and Genomic Variation between Human-Derived Isolates of Lachnospiraceae Reveals Inter- and Intra-Species Diversity.</title>
        <authorList>
            <person name="Sorbara M.T."/>
            <person name="Littmann E.R."/>
            <person name="Fontana E."/>
            <person name="Moody T.U."/>
            <person name="Kohout C.E."/>
            <person name="Gjonbalaj M."/>
            <person name="Eaton V."/>
            <person name="Seok R."/>
            <person name="Leiner I.M."/>
            <person name="Pamer E.G."/>
        </authorList>
    </citation>
    <scope>NUCLEOTIDE SEQUENCE [LARGE SCALE GENOMIC DNA]</scope>
    <source>
        <strain evidence="3 4">MSK.17.11</strain>
        <strain evidence="2 5">MSK.17.38</strain>
    </source>
</reference>
<dbReference type="EMBL" id="JAAIUO010000006">
    <property type="protein sequence ID" value="NSK15076.1"/>
    <property type="molecule type" value="Genomic_DNA"/>
</dbReference>
<dbReference type="Gene3D" id="1.10.10.10">
    <property type="entry name" value="Winged helix-like DNA-binding domain superfamily/Winged helix DNA-binding domain"/>
    <property type="match status" value="1"/>
</dbReference>
<dbReference type="GO" id="GO:0003700">
    <property type="term" value="F:DNA-binding transcription factor activity"/>
    <property type="evidence" value="ECO:0007669"/>
    <property type="project" value="InterPro"/>
</dbReference>
<dbReference type="GO" id="GO:0005737">
    <property type="term" value="C:cytoplasm"/>
    <property type="evidence" value="ECO:0007669"/>
    <property type="project" value="InterPro"/>
</dbReference>
<dbReference type="Pfam" id="PF08769">
    <property type="entry name" value="Spo0A_C"/>
    <property type="match status" value="1"/>
</dbReference>
<dbReference type="InterPro" id="IPR014879">
    <property type="entry name" value="Spo0A_C"/>
</dbReference>
<evidence type="ECO:0000313" key="4">
    <source>
        <dbReference type="Proteomes" id="UP000528555"/>
    </source>
</evidence>
<organism evidence="3 4">
    <name type="scientific">Dorea phocaeensis</name>
    <dbReference type="NCBI Taxonomy" id="2040291"/>
    <lineage>
        <taxon>Bacteria</taxon>
        <taxon>Bacillati</taxon>
        <taxon>Bacillota</taxon>
        <taxon>Clostridia</taxon>
        <taxon>Lachnospirales</taxon>
        <taxon>Lachnospiraceae</taxon>
        <taxon>Dorea</taxon>
    </lineage>
</organism>
<dbReference type="RefSeq" id="WP_101695960.1">
    <property type="nucleotide sequence ID" value="NZ_JAAITX010000006.1"/>
</dbReference>
<dbReference type="GO" id="GO:0003677">
    <property type="term" value="F:DNA binding"/>
    <property type="evidence" value="ECO:0007669"/>
    <property type="project" value="InterPro"/>
</dbReference>
<dbReference type="OrthoDB" id="1974216at2"/>
<feature type="domain" description="Sporulation initiation factor Spo0A C-terminal" evidence="1">
    <location>
        <begin position="7"/>
        <end position="99"/>
    </location>
</feature>
<dbReference type="EMBL" id="JAAITX010000006">
    <property type="protein sequence ID" value="NVH58850.1"/>
    <property type="molecule type" value="Genomic_DNA"/>
</dbReference>
<evidence type="ECO:0000313" key="3">
    <source>
        <dbReference type="EMBL" id="NVH58850.1"/>
    </source>
</evidence>
<dbReference type="InterPro" id="IPR016032">
    <property type="entry name" value="Sig_transdc_resp-reg_C-effctor"/>
</dbReference>
<evidence type="ECO:0000313" key="5">
    <source>
        <dbReference type="Proteomes" id="UP000701680"/>
    </source>
</evidence>
<protein>
    <recommendedName>
        <fullName evidence="1">Sporulation initiation factor Spo0A C-terminal domain-containing protein</fullName>
    </recommendedName>
</protein>
<accession>A0A850HKY6</accession>
<proteinExistence type="predicted"/>
<dbReference type="GO" id="GO:0005509">
    <property type="term" value="F:calcium ion binding"/>
    <property type="evidence" value="ECO:0007669"/>
    <property type="project" value="InterPro"/>
</dbReference>
<dbReference type="SUPFAM" id="SSF46894">
    <property type="entry name" value="C-terminal effector domain of the bipartite response regulators"/>
    <property type="match status" value="1"/>
</dbReference>
<comment type="caution">
    <text evidence="3">The sequence shown here is derived from an EMBL/GenBank/DDBJ whole genome shotgun (WGS) entry which is preliminary data.</text>
</comment>
<evidence type="ECO:0000259" key="1">
    <source>
        <dbReference type="Pfam" id="PF08769"/>
    </source>
</evidence>
<evidence type="ECO:0000313" key="2">
    <source>
        <dbReference type="EMBL" id="NSK15076.1"/>
    </source>
</evidence>
<gene>
    <name evidence="3" type="ORF">G5A66_09380</name>
    <name evidence="2" type="ORF">G5A75_09400</name>
</gene>
<dbReference type="Proteomes" id="UP000528555">
    <property type="component" value="Unassembled WGS sequence"/>
</dbReference>
<dbReference type="GO" id="GO:0042173">
    <property type="term" value="P:regulation of sporulation resulting in formation of a cellular spore"/>
    <property type="evidence" value="ECO:0007669"/>
    <property type="project" value="InterPro"/>
</dbReference>
<dbReference type="InterPro" id="IPR036388">
    <property type="entry name" value="WH-like_DNA-bd_sf"/>
</dbReference>
<reference evidence="3" key="2">
    <citation type="submission" date="2020-02" db="EMBL/GenBank/DDBJ databases">
        <authorList>
            <person name="Littmann E."/>
            <person name="Sorbara M."/>
        </authorList>
    </citation>
    <scope>NUCLEOTIDE SEQUENCE</scope>
    <source>
        <strain evidence="3">MSK.17.11</strain>
        <strain evidence="2">MSK.17.38</strain>
    </source>
</reference>
<dbReference type="AlphaFoldDB" id="A0A850HKY6"/>
<keyword evidence="4" id="KW-1185">Reference proteome</keyword>